<protein>
    <recommendedName>
        <fullName evidence="9">Outer membrane protein OmpK</fullName>
    </recommendedName>
</protein>
<evidence type="ECO:0000256" key="4">
    <source>
        <dbReference type="ARBA" id="ARBA00023136"/>
    </source>
</evidence>
<dbReference type="SUPFAM" id="SSF111364">
    <property type="entry name" value="Tsx-like channel"/>
    <property type="match status" value="1"/>
</dbReference>
<dbReference type="InterPro" id="IPR018013">
    <property type="entry name" value="Channel_Tsx-like"/>
</dbReference>
<sequence length="290" mass="32033">MRKSLVALSVLAATALPAAVNAADYSDDIHKNDYSWSQFNLMYAFDELPGESSHDYLEMEFGGRSGIFDLYGYVDVFNLTNDSSSDKNGAEKIFMKFAPRMSLDAVTGKDLSFGPVKELYIAGLFQWSGNAGNTGIQMNNDGTPKLDENGKLQYQANGVNQAFVGLGSDVEVPWLGKIGLNAYALYDINNKDWNGYQVSTNWFKPFHFFDNGSFLSYQGYIDYQFGLNNDVPGLTTSNGGAMFNGLYWHSERYAVGYGLKAYKDIYGLKDGGFAGKTSGVGHYIAVTYKF</sequence>
<evidence type="ECO:0000256" key="5">
    <source>
        <dbReference type="ARBA" id="ARBA00023237"/>
    </source>
</evidence>
<dbReference type="EMBL" id="MJIL01000069">
    <property type="protein sequence ID" value="OLQ75947.1"/>
    <property type="molecule type" value="Genomic_DNA"/>
</dbReference>
<comment type="similarity">
    <text evidence="2">Belongs to the nucleoside-specific channel-forming outer membrane porin (Tsx) (TC 1.B.10) family.</text>
</comment>
<evidence type="ECO:0000256" key="2">
    <source>
        <dbReference type="ARBA" id="ARBA00008728"/>
    </source>
</evidence>
<reference evidence="7 8" key="1">
    <citation type="submission" date="2016-09" db="EMBL/GenBank/DDBJ databases">
        <title>Photobacterium proteolyticum sp. nov. a protease producing bacterium isolated from ocean sediments of Laizhou Bay.</title>
        <authorList>
            <person name="Li Y."/>
        </authorList>
    </citation>
    <scope>NUCLEOTIDE SEQUENCE [LARGE SCALE GENOMIC DNA]</scope>
    <source>
        <strain evidence="7 8">13-12</strain>
    </source>
</reference>
<comment type="subcellular location">
    <subcellularLocation>
        <location evidence="1">Cell outer membrane</location>
    </subcellularLocation>
</comment>
<proteinExistence type="inferred from homology"/>
<comment type="caution">
    <text evidence="7">The sequence shown here is derived from an EMBL/GenBank/DDBJ whole genome shotgun (WGS) entry which is preliminary data.</text>
</comment>
<feature type="signal peptide" evidence="6">
    <location>
        <begin position="1"/>
        <end position="22"/>
    </location>
</feature>
<evidence type="ECO:0000313" key="7">
    <source>
        <dbReference type="EMBL" id="OLQ75947.1"/>
    </source>
</evidence>
<dbReference type="InterPro" id="IPR036777">
    <property type="entry name" value="Channel_Tsx-like_sf"/>
</dbReference>
<dbReference type="Pfam" id="PF03502">
    <property type="entry name" value="Channel_Tsx"/>
    <property type="match status" value="1"/>
</dbReference>
<dbReference type="GO" id="GO:0009279">
    <property type="term" value="C:cell outer membrane"/>
    <property type="evidence" value="ECO:0007669"/>
    <property type="project" value="UniProtKB-SubCell"/>
</dbReference>
<gene>
    <name evidence="7" type="ORF">BIT28_18180</name>
</gene>
<keyword evidence="5" id="KW-0998">Cell outer membrane</keyword>
<evidence type="ECO:0000313" key="8">
    <source>
        <dbReference type="Proteomes" id="UP000186905"/>
    </source>
</evidence>
<keyword evidence="3 6" id="KW-0732">Signal</keyword>
<evidence type="ECO:0000256" key="6">
    <source>
        <dbReference type="SAM" id="SignalP"/>
    </source>
</evidence>
<dbReference type="PRINTS" id="PR01277">
    <property type="entry name" value="CHANNELTSX"/>
</dbReference>
<evidence type="ECO:0008006" key="9">
    <source>
        <dbReference type="Google" id="ProtNLM"/>
    </source>
</evidence>
<keyword evidence="8" id="KW-1185">Reference proteome</keyword>
<dbReference type="InterPro" id="IPR003055">
    <property type="entry name" value="Channel_Tsx"/>
</dbReference>
<dbReference type="AlphaFoldDB" id="A0A1Q9GMR0"/>
<organism evidence="7 8">
    <name type="scientific">Photobacterium proteolyticum</name>
    <dbReference type="NCBI Taxonomy" id="1903952"/>
    <lineage>
        <taxon>Bacteria</taxon>
        <taxon>Pseudomonadati</taxon>
        <taxon>Pseudomonadota</taxon>
        <taxon>Gammaproteobacteria</taxon>
        <taxon>Vibrionales</taxon>
        <taxon>Vibrionaceae</taxon>
        <taxon>Photobacterium</taxon>
    </lineage>
</organism>
<evidence type="ECO:0000256" key="3">
    <source>
        <dbReference type="ARBA" id="ARBA00022729"/>
    </source>
</evidence>
<dbReference type="Proteomes" id="UP000186905">
    <property type="component" value="Unassembled WGS sequence"/>
</dbReference>
<dbReference type="OrthoDB" id="104801at2"/>
<dbReference type="Gene3D" id="2.40.230.20">
    <property type="entry name" value="Nucleoside-specific channel-forming protein, Tsx-like"/>
    <property type="match status" value="1"/>
</dbReference>
<dbReference type="RefSeq" id="WP_075763734.1">
    <property type="nucleotide sequence ID" value="NZ_MJIL01000069.1"/>
</dbReference>
<name>A0A1Q9GMR0_9GAMM</name>
<keyword evidence="4" id="KW-0472">Membrane</keyword>
<evidence type="ECO:0000256" key="1">
    <source>
        <dbReference type="ARBA" id="ARBA00004442"/>
    </source>
</evidence>
<dbReference type="GO" id="GO:0005337">
    <property type="term" value="F:nucleoside transmembrane transporter activity"/>
    <property type="evidence" value="ECO:0007669"/>
    <property type="project" value="InterPro"/>
</dbReference>
<dbReference type="STRING" id="1903952.BIT28_18180"/>
<accession>A0A1Q9GMR0</accession>
<feature type="chain" id="PRO_5012864570" description="Outer membrane protein OmpK" evidence="6">
    <location>
        <begin position="23"/>
        <end position="290"/>
    </location>
</feature>